<gene>
    <name evidence="1" type="ORF">HaLaN_32447</name>
</gene>
<dbReference type="AlphaFoldDB" id="A0A6A0AMF3"/>
<evidence type="ECO:0000313" key="2">
    <source>
        <dbReference type="Proteomes" id="UP000485058"/>
    </source>
</evidence>
<proteinExistence type="predicted"/>
<reference evidence="1 2" key="1">
    <citation type="submission" date="2020-02" db="EMBL/GenBank/DDBJ databases">
        <title>Draft genome sequence of Haematococcus lacustris strain NIES-144.</title>
        <authorList>
            <person name="Morimoto D."/>
            <person name="Nakagawa S."/>
            <person name="Yoshida T."/>
            <person name="Sawayama S."/>
        </authorList>
    </citation>
    <scope>NUCLEOTIDE SEQUENCE [LARGE SCALE GENOMIC DNA]</scope>
    <source>
        <strain evidence="1 2">NIES-144</strain>
    </source>
</reference>
<keyword evidence="2" id="KW-1185">Reference proteome</keyword>
<accession>A0A6A0AMF3</accession>
<evidence type="ECO:0000313" key="1">
    <source>
        <dbReference type="EMBL" id="GFH33124.1"/>
    </source>
</evidence>
<sequence>MVVEGMEVLHRLNEEAASEDGTPRVVVTVADCGLRNSHLHAHATMVVVTGQSPVKPAIVPTLRLPGPGFLSPEFSFGIMDQGQLVHYQDDTLKLQRPGIFQGCHHGWRAYGPLGYKQPMYDHACHIPAGYSSKTPSHTQTPRPQDSKPQTIVNVRLDGDDKLSCGSSSQHVAYILQLDGDDKLSCGSSSQHVVTFCSWMVMTSYLAQ</sequence>
<name>A0A6A0AMF3_HAELA</name>
<organism evidence="1 2">
    <name type="scientific">Haematococcus lacustris</name>
    <name type="common">Green alga</name>
    <name type="synonym">Haematococcus pluvialis</name>
    <dbReference type="NCBI Taxonomy" id="44745"/>
    <lineage>
        <taxon>Eukaryota</taxon>
        <taxon>Viridiplantae</taxon>
        <taxon>Chlorophyta</taxon>
        <taxon>core chlorophytes</taxon>
        <taxon>Chlorophyceae</taxon>
        <taxon>CS clade</taxon>
        <taxon>Chlamydomonadales</taxon>
        <taxon>Haematococcaceae</taxon>
        <taxon>Haematococcus</taxon>
    </lineage>
</organism>
<dbReference type="EMBL" id="BLLF01007815">
    <property type="protein sequence ID" value="GFH33124.1"/>
    <property type="molecule type" value="Genomic_DNA"/>
</dbReference>
<protein>
    <submittedName>
        <fullName evidence="1">Uncharacterized protein</fullName>
    </submittedName>
</protein>
<dbReference type="Proteomes" id="UP000485058">
    <property type="component" value="Unassembled WGS sequence"/>
</dbReference>
<comment type="caution">
    <text evidence="1">The sequence shown here is derived from an EMBL/GenBank/DDBJ whole genome shotgun (WGS) entry which is preliminary data.</text>
</comment>